<keyword evidence="2" id="KW-1185">Reference proteome</keyword>
<accession>A0A0P1AGD5</accession>
<dbReference type="RefSeq" id="XP_024576269.1">
    <property type="nucleotide sequence ID" value="XM_024725498.1"/>
</dbReference>
<reference evidence="2" key="1">
    <citation type="submission" date="2014-09" db="EMBL/GenBank/DDBJ databases">
        <authorList>
            <person name="Sharma Rahul"/>
            <person name="Thines Marco"/>
        </authorList>
    </citation>
    <scope>NUCLEOTIDE SEQUENCE [LARGE SCALE GENOMIC DNA]</scope>
</reference>
<proteinExistence type="predicted"/>
<protein>
    <submittedName>
        <fullName evidence="1">Uncharacterized protein</fullName>
    </submittedName>
</protein>
<evidence type="ECO:0000313" key="2">
    <source>
        <dbReference type="Proteomes" id="UP000054928"/>
    </source>
</evidence>
<name>A0A0P1AGD5_PLAHL</name>
<organism evidence="1 2">
    <name type="scientific">Plasmopara halstedii</name>
    <name type="common">Downy mildew of sunflower</name>
    <dbReference type="NCBI Taxonomy" id="4781"/>
    <lineage>
        <taxon>Eukaryota</taxon>
        <taxon>Sar</taxon>
        <taxon>Stramenopiles</taxon>
        <taxon>Oomycota</taxon>
        <taxon>Peronosporomycetes</taxon>
        <taxon>Peronosporales</taxon>
        <taxon>Peronosporaceae</taxon>
        <taxon>Plasmopara</taxon>
    </lineage>
</organism>
<dbReference type="EMBL" id="CCYD01000442">
    <property type="protein sequence ID" value="CEG39900.1"/>
    <property type="molecule type" value="Genomic_DNA"/>
</dbReference>
<dbReference type="AlphaFoldDB" id="A0A0P1AGD5"/>
<sequence length="89" mass="10308">MRNYRINRYSMCFQMANSIRFNDKVTAHPTSVSTGSMIREAVKKILDLTCGGHVHAHKKQNICFDRALWHECLLLLIHHIRSVEQLEGS</sequence>
<dbReference type="Proteomes" id="UP000054928">
    <property type="component" value="Unassembled WGS sequence"/>
</dbReference>
<evidence type="ECO:0000313" key="1">
    <source>
        <dbReference type="EMBL" id="CEG39900.1"/>
    </source>
</evidence>
<dbReference type="GeneID" id="36405183"/>